<dbReference type="Proteomes" id="UP001165542">
    <property type="component" value="Unassembled WGS sequence"/>
</dbReference>
<evidence type="ECO:0000313" key="2">
    <source>
        <dbReference type="Proteomes" id="UP001165542"/>
    </source>
</evidence>
<name>A0ABT2EGT7_9GAMM</name>
<organism evidence="1 2">
    <name type="scientific">Halomonas dongshanensis</name>
    <dbReference type="NCBI Taxonomy" id="2890835"/>
    <lineage>
        <taxon>Bacteria</taxon>
        <taxon>Pseudomonadati</taxon>
        <taxon>Pseudomonadota</taxon>
        <taxon>Gammaproteobacteria</taxon>
        <taxon>Oceanospirillales</taxon>
        <taxon>Halomonadaceae</taxon>
        <taxon>Halomonas</taxon>
    </lineage>
</organism>
<dbReference type="RefSeq" id="WP_259037069.1">
    <property type="nucleotide sequence ID" value="NZ_JAJISC010000007.1"/>
</dbReference>
<reference evidence="1" key="1">
    <citation type="submission" date="2021-11" db="EMBL/GenBank/DDBJ databases">
        <title>Halomonas sp., isolated from a coastal aquaculture zone in Dongshan Bay.</title>
        <authorList>
            <person name="Lin W."/>
        </authorList>
    </citation>
    <scope>NUCLEOTIDE SEQUENCE</scope>
    <source>
        <strain evidence="1">Yzlin-01</strain>
    </source>
</reference>
<proteinExistence type="predicted"/>
<dbReference type="EMBL" id="JAJISC010000007">
    <property type="protein sequence ID" value="MCS2610578.1"/>
    <property type="molecule type" value="Genomic_DNA"/>
</dbReference>
<comment type="caution">
    <text evidence="1">The sequence shown here is derived from an EMBL/GenBank/DDBJ whole genome shotgun (WGS) entry which is preliminary data.</text>
</comment>
<sequence>MTYIVYRVVRETEEIDSQPEWWVIDTRDENEREGELVVKRCATKPEADEFVNTLNNEAE</sequence>
<gene>
    <name evidence="1" type="ORF">LLY24_14760</name>
</gene>
<keyword evidence="2" id="KW-1185">Reference proteome</keyword>
<protein>
    <submittedName>
        <fullName evidence="1">Uncharacterized protein</fullName>
    </submittedName>
</protein>
<evidence type="ECO:0000313" key="1">
    <source>
        <dbReference type="EMBL" id="MCS2610578.1"/>
    </source>
</evidence>
<accession>A0ABT2EGT7</accession>